<organism evidence="8">
    <name type="scientific">marine sediment metagenome</name>
    <dbReference type="NCBI Taxonomy" id="412755"/>
    <lineage>
        <taxon>unclassified sequences</taxon>
        <taxon>metagenomes</taxon>
        <taxon>ecological metagenomes</taxon>
    </lineage>
</organism>
<dbReference type="InterPro" id="IPR016431">
    <property type="entry name" value="Pyrv-formate_lyase-activ_prd"/>
</dbReference>
<dbReference type="Gene3D" id="3.20.20.70">
    <property type="entry name" value="Aldolase class I"/>
    <property type="match status" value="1"/>
</dbReference>
<dbReference type="SFLD" id="SFLDG01101">
    <property type="entry name" value="Uncharacterised_Radical_SAM_Su"/>
    <property type="match status" value="1"/>
</dbReference>
<reference evidence="8" key="1">
    <citation type="journal article" date="2014" name="Front. Microbiol.">
        <title>High frequency of phylogenetically diverse reductive dehalogenase-homologous genes in deep subseafloor sedimentary metagenomes.</title>
        <authorList>
            <person name="Kawai M."/>
            <person name="Futagami T."/>
            <person name="Toyoda A."/>
            <person name="Takaki Y."/>
            <person name="Nishi S."/>
            <person name="Hori S."/>
            <person name="Arai W."/>
            <person name="Tsubouchi T."/>
            <person name="Morono Y."/>
            <person name="Uchiyama I."/>
            <person name="Ito T."/>
            <person name="Fujiyama A."/>
            <person name="Inagaki F."/>
            <person name="Takami H."/>
        </authorList>
    </citation>
    <scope>NUCLEOTIDE SEQUENCE</scope>
    <source>
        <strain evidence="8">Expedition CK06-06</strain>
    </source>
</reference>
<dbReference type="PANTHER" id="PTHR30352:SF5">
    <property type="entry name" value="PYRUVATE FORMATE-LYASE 1-ACTIVATING ENZYME"/>
    <property type="match status" value="1"/>
</dbReference>
<evidence type="ECO:0000256" key="4">
    <source>
        <dbReference type="ARBA" id="ARBA00022723"/>
    </source>
</evidence>
<feature type="non-terminal residue" evidence="8">
    <location>
        <position position="252"/>
    </location>
</feature>
<evidence type="ECO:0000256" key="5">
    <source>
        <dbReference type="ARBA" id="ARBA00023004"/>
    </source>
</evidence>
<dbReference type="PROSITE" id="PS51918">
    <property type="entry name" value="RADICAL_SAM"/>
    <property type="match status" value="1"/>
</dbReference>
<dbReference type="Pfam" id="PF04055">
    <property type="entry name" value="Radical_SAM"/>
    <property type="match status" value="1"/>
</dbReference>
<dbReference type="InterPro" id="IPR007197">
    <property type="entry name" value="rSAM"/>
</dbReference>
<dbReference type="GO" id="GO:0051539">
    <property type="term" value="F:4 iron, 4 sulfur cluster binding"/>
    <property type="evidence" value="ECO:0007669"/>
    <property type="project" value="UniProtKB-KW"/>
</dbReference>
<evidence type="ECO:0000256" key="1">
    <source>
        <dbReference type="ARBA" id="ARBA00001966"/>
    </source>
</evidence>
<evidence type="ECO:0000256" key="3">
    <source>
        <dbReference type="ARBA" id="ARBA00022691"/>
    </source>
</evidence>
<dbReference type="SUPFAM" id="SSF102114">
    <property type="entry name" value="Radical SAM enzymes"/>
    <property type="match status" value="1"/>
</dbReference>
<keyword evidence="6" id="KW-0411">Iron-sulfur</keyword>
<dbReference type="InterPro" id="IPR027596">
    <property type="entry name" value="AmmeMemoSam_rS"/>
</dbReference>
<dbReference type="PANTHER" id="PTHR30352">
    <property type="entry name" value="PYRUVATE FORMATE-LYASE-ACTIVATING ENZYME"/>
    <property type="match status" value="1"/>
</dbReference>
<evidence type="ECO:0000256" key="6">
    <source>
        <dbReference type="ARBA" id="ARBA00023014"/>
    </source>
</evidence>
<dbReference type="EMBL" id="BART01002627">
    <property type="protein sequence ID" value="GAG65207.1"/>
    <property type="molecule type" value="Genomic_DNA"/>
</dbReference>
<dbReference type="InterPro" id="IPR034457">
    <property type="entry name" value="Organic_radical-activating"/>
</dbReference>
<keyword evidence="3" id="KW-0949">S-adenosyl-L-methionine</keyword>
<accession>X1A4V7</accession>
<dbReference type="InterPro" id="IPR058240">
    <property type="entry name" value="rSAM_sf"/>
</dbReference>
<dbReference type="InterPro" id="IPR013785">
    <property type="entry name" value="Aldolase_TIM"/>
</dbReference>
<dbReference type="AlphaFoldDB" id="X1A4V7"/>
<comment type="cofactor">
    <cofactor evidence="1">
        <name>[4Fe-4S] cluster</name>
        <dbReference type="ChEBI" id="CHEBI:49883"/>
    </cofactor>
</comment>
<keyword evidence="5" id="KW-0408">Iron</keyword>
<dbReference type="PIRSF" id="PIRSF004869">
    <property type="entry name" value="PflX_prd"/>
    <property type="match status" value="1"/>
</dbReference>
<proteinExistence type="predicted"/>
<evidence type="ECO:0000313" key="8">
    <source>
        <dbReference type="EMBL" id="GAG65207.1"/>
    </source>
</evidence>
<keyword evidence="2" id="KW-0004">4Fe-4S</keyword>
<name>X1A4V7_9ZZZZ</name>
<protein>
    <recommendedName>
        <fullName evidence="7">Radical SAM core domain-containing protein</fullName>
    </recommendedName>
</protein>
<sequence length="252" mass="28553">MNIDGEMYTLIYGSMISPGSLDPIEKKPLYNFWPGAIAYSIASIGCNFTCKHCQNWNISQCTPTENGKSGYFDIQELEGKGMGLYETTPEKLIKKIIDSGAETIAYTYNEPLIWHEFIIDVAKLAHENKILNLLVTNGYSTPEASAELVKYMDAANVDIKAFTDKFYKELCGVPSLQPVLDTCVRWKKSGMHIETTNLIIPNQNDDLDDIRNLAKWVKDNLGPETPLHFSAYYPTFKMSEKRTSYEILDKAY</sequence>
<comment type="caution">
    <text evidence="8">The sequence shown here is derived from an EMBL/GenBank/DDBJ whole genome shotgun (WGS) entry which is preliminary data.</text>
</comment>
<dbReference type="GO" id="GO:0046872">
    <property type="term" value="F:metal ion binding"/>
    <property type="evidence" value="ECO:0007669"/>
    <property type="project" value="UniProtKB-KW"/>
</dbReference>
<dbReference type="GO" id="GO:0003824">
    <property type="term" value="F:catalytic activity"/>
    <property type="evidence" value="ECO:0007669"/>
    <property type="project" value="InterPro"/>
</dbReference>
<keyword evidence="4" id="KW-0479">Metal-binding</keyword>
<dbReference type="CDD" id="cd01335">
    <property type="entry name" value="Radical_SAM"/>
    <property type="match status" value="1"/>
</dbReference>
<evidence type="ECO:0000256" key="2">
    <source>
        <dbReference type="ARBA" id="ARBA00022485"/>
    </source>
</evidence>
<evidence type="ECO:0000259" key="7">
    <source>
        <dbReference type="PROSITE" id="PS51918"/>
    </source>
</evidence>
<feature type="domain" description="Radical SAM core" evidence="7">
    <location>
        <begin position="32"/>
        <end position="252"/>
    </location>
</feature>
<dbReference type="SFLD" id="SFLDS00029">
    <property type="entry name" value="Radical_SAM"/>
    <property type="match status" value="1"/>
</dbReference>
<gene>
    <name evidence="8" type="ORF">S01H4_07874</name>
</gene>